<feature type="region of interest" description="Disordered" evidence="4">
    <location>
        <begin position="130"/>
        <end position="152"/>
    </location>
</feature>
<dbReference type="InterPro" id="IPR050613">
    <property type="entry name" value="Sec_Metabolite_Reg"/>
</dbReference>
<evidence type="ECO:0000256" key="4">
    <source>
        <dbReference type="SAM" id="MobiDB-lite"/>
    </source>
</evidence>
<name>A0A0C9TSY7_SPHS4</name>
<dbReference type="InterPro" id="IPR001138">
    <property type="entry name" value="Zn2Cys6_DnaBD"/>
</dbReference>
<dbReference type="AlphaFoldDB" id="A0A0C9TSY7"/>
<evidence type="ECO:0000256" key="2">
    <source>
        <dbReference type="ARBA" id="ARBA00023242"/>
    </source>
</evidence>
<dbReference type="PANTHER" id="PTHR31001:SF56">
    <property type="entry name" value="ZN(2)-C6 FUNGAL-TYPE DOMAIN-CONTAINING PROTEIN"/>
    <property type="match status" value="1"/>
</dbReference>
<accession>A0A0C9TSY7</accession>
<dbReference type="SUPFAM" id="SSF57701">
    <property type="entry name" value="Zn2/Cys6 DNA-binding domain"/>
    <property type="match status" value="1"/>
</dbReference>
<keyword evidence="3" id="KW-0175">Coiled coil</keyword>
<protein>
    <recommendedName>
        <fullName evidence="5">Zn(2)-C6 fungal-type domain-containing protein</fullName>
    </recommendedName>
</protein>
<reference evidence="6 7" key="1">
    <citation type="submission" date="2014-06" db="EMBL/GenBank/DDBJ databases">
        <title>Evolutionary Origins and Diversification of the Mycorrhizal Mutualists.</title>
        <authorList>
            <consortium name="DOE Joint Genome Institute"/>
            <consortium name="Mycorrhizal Genomics Consortium"/>
            <person name="Kohler A."/>
            <person name="Kuo A."/>
            <person name="Nagy L.G."/>
            <person name="Floudas D."/>
            <person name="Copeland A."/>
            <person name="Barry K.W."/>
            <person name="Cichocki N."/>
            <person name="Veneault-Fourrey C."/>
            <person name="LaButti K."/>
            <person name="Lindquist E.A."/>
            <person name="Lipzen A."/>
            <person name="Lundell T."/>
            <person name="Morin E."/>
            <person name="Murat C."/>
            <person name="Riley R."/>
            <person name="Ohm R."/>
            <person name="Sun H."/>
            <person name="Tunlid A."/>
            <person name="Henrissat B."/>
            <person name="Grigoriev I.V."/>
            <person name="Hibbett D.S."/>
            <person name="Martin F."/>
        </authorList>
    </citation>
    <scope>NUCLEOTIDE SEQUENCE [LARGE SCALE GENOMIC DNA]</scope>
    <source>
        <strain evidence="6 7">SS14</strain>
    </source>
</reference>
<dbReference type="InterPro" id="IPR036864">
    <property type="entry name" value="Zn2-C6_fun-type_DNA-bd_sf"/>
</dbReference>
<dbReference type="GO" id="GO:0000981">
    <property type="term" value="F:DNA-binding transcription factor activity, RNA polymerase II-specific"/>
    <property type="evidence" value="ECO:0007669"/>
    <property type="project" value="InterPro"/>
</dbReference>
<gene>
    <name evidence="6" type="ORF">M422DRAFT_274194</name>
</gene>
<evidence type="ECO:0000259" key="5">
    <source>
        <dbReference type="PROSITE" id="PS50048"/>
    </source>
</evidence>
<comment type="subcellular location">
    <subcellularLocation>
        <location evidence="1">Nucleus</location>
    </subcellularLocation>
</comment>
<proteinExistence type="predicted"/>
<dbReference type="HOGENOM" id="CLU_007340_4_3_1"/>
<dbReference type="Pfam" id="PF00172">
    <property type="entry name" value="Zn_clus"/>
    <property type="match status" value="1"/>
</dbReference>
<dbReference type="CDD" id="cd00067">
    <property type="entry name" value="GAL4"/>
    <property type="match status" value="1"/>
</dbReference>
<dbReference type="Proteomes" id="UP000054279">
    <property type="component" value="Unassembled WGS sequence"/>
</dbReference>
<evidence type="ECO:0000256" key="3">
    <source>
        <dbReference type="SAM" id="Coils"/>
    </source>
</evidence>
<evidence type="ECO:0000313" key="7">
    <source>
        <dbReference type="Proteomes" id="UP000054279"/>
    </source>
</evidence>
<feature type="domain" description="Zn(2)-C6 fungal-type" evidence="5">
    <location>
        <begin position="24"/>
        <end position="53"/>
    </location>
</feature>
<dbReference type="GO" id="GO:0005634">
    <property type="term" value="C:nucleus"/>
    <property type="evidence" value="ECO:0007669"/>
    <property type="project" value="UniProtKB-SubCell"/>
</dbReference>
<dbReference type="OrthoDB" id="424974at2759"/>
<dbReference type="EMBL" id="KN837447">
    <property type="protein sequence ID" value="KIJ24919.1"/>
    <property type="molecule type" value="Genomic_DNA"/>
</dbReference>
<dbReference type="PROSITE" id="PS50048">
    <property type="entry name" value="ZN2_CY6_FUNGAL_2"/>
    <property type="match status" value="1"/>
</dbReference>
<organism evidence="6 7">
    <name type="scientific">Sphaerobolus stellatus (strain SS14)</name>
    <dbReference type="NCBI Taxonomy" id="990650"/>
    <lineage>
        <taxon>Eukaryota</taxon>
        <taxon>Fungi</taxon>
        <taxon>Dikarya</taxon>
        <taxon>Basidiomycota</taxon>
        <taxon>Agaricomycotina</taxon>
        <taxon>Agaricomycetes</taxon>
        <taxon>Phallomycetidae</taxon>
        <taxon>Geastrales</taxon>
        <taxon>Sphaerobolaceae</taxon>
        <taxon>Sphaerobolus</taxon>
    </lineage>
</organism>
<keyword evidence="7" id="KW-1185">Reference proteome</keyword>
<evidence type="ECO:0000256" key="1">
    <source>
        <dbReference type="ARBA" id="ARBA00004123"/>
    </source>
</evidence>
<dbReference type="GO" id="GO:0008270">
    <property type="term" value="F:zinc ion binding"/>
    <property type="evidence" value="ECO:0007669"/>
    <property type="project" value="InterPro"/>
</dbReference>
<dbReference type="SMART" id="SM00066">
    <property type="entry name" value="GAL4"/>
    <property type="match status" value="1"/>
</dbReference>
<dbReference type="PANTHER" id="PTHR31001">
    <property type="entry name" value="UNCHARACTERIZED TRANSCRIPTIONAL REGULATORY PROTEIN"/>
    <property type="match status" value="1"/>
</dbReference>
<sequence length="633" mass="69783">MASALSAPSPASHRAIRSSGKPHSCAECRRLKLRCDRVFPCESCRKRNVAALCPNASRPARGEPARHTSTRLIKVIRLLAEDAVKLSKSIAELTNRCRQLEDALRILQAKHHNEPHPLLDNTVLALPRVDALNPHNNNNNNNGSHDEEEDELDAVQDSLGTLRIDGMGNSNFLGRTAGMHMLLQSDDPEITDILPPEIHDLASDSLPTRVIFSQLSHRKHAVMDHMRKYLPPSEKAWSLCEIYFEHAGWLVHPVARDHFIAEIFGPIYNTKSSSNNSHSSLDDSLVPPRKPDSHELALLFMIFSLATLLDLTLPPNNVQAEFYHQLARAGLSCEPILVEPTVPAIQTLILMSFYHWLGNRKHSEQISWGIMGLTVNLSQNALNFGRPPSLSLSTIDCKMPADSTQFAFSNSELNPPFHSVKYRFFSVYLAPVIDAILGAKTVPYAMVLQLDRRVRDQDVAPLIEFDKKGNIGAHIGIGGPAGGHADMGAGAGGLGGEPIVDLTGESLGVTMQKFMIVAWPHLTLLYLHRGYFVRALSEHQPPQSLLENRYAPSVLAIFRTSCVIIAMLQALERVNGDLAKRFWLYWCHGLAAAIVVGSIVAKAPESPLAQPALDQVNAAYALFERAAAQYPEP</sequence>
<feature type="region of interest" description="Disordered" evidence="4">
    <location>
        <begin position="1"/>
        <end position="21"/>
    </location>
</feature>
<keyword evidence="2" id="KW-0539">Nucleus</keyword>
<feature type="coiled-coil region" evidence="3">
    <location>
        <begin position="76"/>
        <end position="110"/>
    </location>
</feature>
<feature type="compositionally biased region" description="Low complexity" evidence="4">
    <location>
        <begin position="1"/>
        <end position="12"/>
    </location>
</feature>
<dbReference type="PROSITE" id="PS00463">
    <property type="entry name" value="ZN2_CY6_FUNGAL_1"/>
    <property type="match status" value="1"/>
</dbReference>
<dbReference type="Gene3D" id="4.10.240.10">
    <property type="entry name" value="Zn(2)-C6 fungal-type DNA-binding domain"/>
    <property type="match status" value="1"/>
</dbReference>
<feature type="non-terminal residue" evidence="6">
    <location>
        <position position="1"/>
    </location>
</feature>
<dbReference type="CDD" id="cd12148">
    <property type="entry name" value="fungal_TF_MHR"/>
    <property type="match status" value="1"/>
</dbReference>
<evidence type="ECO:0000313" key="6">
    <source>
        <dbReference type="EMBL" id="KIJ24919.1"/>
    </source>
</evidence>